<feature type="coiled-coil region" evidence="4">
    <location>
        <begin position="150"/>
        <end position="184"/>
    </location>
</feature>
<dbReference type="Gene3D" id="1.20.1270.60">
    <property type="entry name" value="Arfaptin homology (AH) domain/BAR domain"/>
    <property type="match status" value="1"/>
</dbReference>
<dbReference type="InParanoid" id="G7E2U1"/>
<evidence type="ECO:0000256" key="3">
    <source>
        <dbReference type="PROSITE-ProRule" id="PRU00192"/>
    </source>
</evidence>
<feature type="compositionally biased region" description="Polar residues" evidence="5">
    <location>
        <begin position="263"/>
        <end position="275"/>
    </location>
</feature>
<evidence type="ECO:0008006" key="10">
    <source>
        <dbReference type="Google" id="ProtNLM"/>
    </source>
</evidence>
<dbReference type="PROSITE" id="PS50002">
    <property type="entry name" value="SH3"/>
    <property type="match status" value="1"/>
</dbReference>
<dbReference type="SMART" id="SM00326">
    <property type="entry name" value="SH3"/>
    <property type="match status" value="1"/>
</dbReference>
<dbReference type="RefSeq" id="XP_014571037.1">
    <property type="nucleotide sequence ID" value="XM_014715551.1"/>
</dbReference>
<feature type="domain" description="BAR" evidence="7">
    <location>
        <begin position="13"/>
        <end position="234"/>
    </location>
</feature>
<proteinExistence type="predicted"/>
<dbReference type="GO" id="GO:0005737">
    <property type="term" value="C:cytoplasm"/>
    <property type="evidence" value="ECO:0007669"/>
    <property type="project" value="InterPro"/>
</dbReference>
<dbReference type="Pfam" id="PF00018">
    <property type="entry name" value="SH3_1"/>
    <property type="match status" value="1"/>
</dbReference>
<evidence type="ECO:0000259" key="7">
    <source>
        <dbReference type="PROSITE" id="PS51021"/>
    </source>
</evidence>
<reference evidence="8 9" key="2">
    <citation type="journal article" date="2012" name="Open Biol.">
        <title>Characteristics of nucleosomes and linker DNA regions on the genome of the basidiomycete Mixia osmundae revealed by mono- and dinucleosome mapping.</title>
        <authorList>
            <person name="Nishida H."/>
            <person name="Kondo S."/>
            <person name="Matsumoto T."/>
            <person name="Suzuki Y."/>
            <person name="Yoshikawa H."/>
            <person name="Taylor T.D."/>
            <person name="Sugiyama J."/>
        </authorList>
    </citation>
    <scope>NUCLEOTIDE SEQUENCE [LARGE SCALE GENOMIC DNA]</scope>
    <source>
        <strain evidence="9">CBS 9802 / IAM 14324 / JCM 22182 / KY 12970</strain>
    </source>
</reference>
<dbReference type="PROSITE" id="PS51021">
    <property type="entry name" value="BAR"/>
    <property type="match status" value="1"/>
</dbReference>
<evidence type="ECO:0000259" key="6">
    <source>
        <dbReference type="PROSITE" id="PS50002"/>
    </source>
</evidence>
<organism evidence="8 9">
    <name type="scientific">Mixia osmundae (strain CBS 9802 / IAM 14324 / JCM 22182 / KY 12970)</name>
    <dbReference type="NCBI Taxonomy" id="764103"/>
    <lineage>
        <taxon>Eukaryota</taxon>
        <taxon>Fungi</taxon>
        <taxon>Dikarya</taxon>
        <taxon>Basidiomycota</taxon>
        <taxon>Pucciniomycotina</taxon>
        <taxon>Mixiomycetes</taxon>
        <taxon>Mixiales</taxon>
        <taxon>Mixiaceae</taxon>
        <taxon>Mixia</taxon>
    </lineage>
</organism>
<keyword evidence="4" id="KW-0175">Coiled coil</keyword>
<dbReference type="SUPFAM" id="SSF103657">
    <property type="entry name" value="BAR/IMD domain-like"/>
    <property type="match status" value="1"/>
</dbReference>
<dbReference type="InterPro" id="IPR051759">
    <property type="entry name" value="LIM-SH3_domain_protein"/>
</dbReference>
<dbReference type="SMART" id="SM00721">
    <property type="entry name" value="BAR"/>
    <property type="match status" value="1"/>
</dbReference>
<dbReference type="InterPro" id="IPR036028">
    <property type="entry name" value="SH3-like_dom_sf"/>
</dbReference>
<feature type="compositionally biased region" description="Basic and acidic residues" evidence="5">
    <location>
        <begin position="454"/>
        <end position="464"/>
    </location>
</feature>
<dbReference type="Gene3D" id="2.30.30.40">
    <property type="entry name" value="SH3 Domains"/>
    <property type="match status" value="1"/>
</dbReference>
<protein>
    <recommendedName>
        <fullName evidence="10">SH3 domain-containing protein</fullName>
    </recommendedName>
</protein>
<keyword evidence="9" id="KW-1185">Reference proteome</keyword>
<dbReference type="HOGENOM" id="CLU_448341_0_0_1"/>
<dbReference type="InterPro" id="IPR001452">
    <property type="entry name" value="SH3_domain"/>
</dbReference>
<keyword evidence="1 3" id="KW-0728">SH3 domain</keyword>
<feature type="domain" description="SH3" evidence="6">
    <location>
        <begin position="373"/>
        <end position="434"/>
    </location>
</feature>
<dbReference type="eggNOG" id="KOG1118">
    <property type="taxonomic scope" value="Eukaryota"/>
</dbReference>
<evidence type="ECO:0000313" key="9">
    <source>
        <dbReference type="Proteomes" id="UP000009131"/>
    </source>
</evidence>
<dbReference type="STRING" id="764103.G7E2U1"/>
<dbReference type="FunCoup" id="G7E2U1">
    <property type="interactions" value="314"/>
</dbReference>
<dbReference type="PANTHER" id="PTHR46218">
    <property type="entry name" value="LASP"/>
    <property type="match status" value="1"/>
</dbReference>
<reference evidence="8 9" key="1">
    <citation type="journal article" date="2011" name="J. Gen. Appl. Microbiol.">
        <title>Draft genome sequencing of the enigmatic basidiomycete Mixia osmundae.</title>
        <authorList>
            <person name="Nishida H."/>
            <person name="Nagatsuka Y."/>
            <person name="Sugiyama J."/>
        </authorList>
    </citation>
    <scope>NUCLEOTIDE SEQUENCE [LARGE SCALE GENOMIC DNA]</scope>
    <source>
        <strain evidence="9">CBS 9802 / IAM 14324 / JCM 22182 / KY 12970</strain>
    </source>
</reference>
<dbReference type="PRINTS" id="PR00452">
    <property type="entry name" value="SH3DOMAIN"/>
</dbReference>
<dbReference type="Proteomes" id="UP000009131">
    <property type="component" value="Unassembled WGS sequence"/>
</dbReference>
<dbReference type="Pfam" id="PF03114">
    <property type="entry name" value="BAR"/>
    <property type="match status" value="1"/>
</dbReference>
<evidence type="ECO:0000256" key="2">
    <source>
        <dbReference type="ARBA" id="ARBA00022737"/>
    </source>
</evidence>
<keyword evidence="2" id="KW-0677">Repeat</keyword>
<name>G7E2U1_MIXOS</name>
<gene>
    <name evidence="8" type="primary">Mo03963</name>
    <name evidence="8" type="ORF">E5Q_03963</name>
</gene>
<dbReference type="InterPro" id="IPR027267">
    <property type="entry name" value="AH/BAR_dom_sf"/>
</dbReference>
<dbReference type="PANTHER" id="PTHR46218:SF4">
    <property type="entry name" value="LIM AND SH3 DOMAIN PROTEIN LASP"/>
    <property type="match status" value="1"/>
</dbReference>
<evidence type="ECO:0000313" key="8">
    <source>
        <dbReference type="EMBL" id="GAA97285.1"/>
    </source>
</evidence>
<feature type="compositionally biased region" description="Polar residues" evidence="5">
    <location>
        <begin position="486"/>
        <end position="497"/>
    </location>
</feature>
<dbReference type="SUPFAM" id="SSF50044">
    <property type="entry name" value="SH3-domain"/>
    <property type="match status" value="1"/>
</dbReference>
<evidence type="ECO:0000256" key="5">
    <source>
        <dbReference type="SAM" id="MobiDB-lite"/>
    </source>
</evidence>
<dbReference type="OMA" id="FKPKGMC"/>
<feature type="compositionally biased region" description="Polar residues" evidence="5">
    <location>
        <begin position="290"/>
        <end position="302"/>
    </location>
</feature>
<sequence>MKRIERFRQRANEKIGAVQAQTGPSQSLQTLQASVEAKRSIAEKIQDVATGYVRQLGKKKPSAHAGGEGLLPIESLALVVSDQAETMPAESEYSQALRAFGAAHSDIATFQTEYVDTLNNGYLDALERQLIAISEYKAQSKKLTDRRLTYDSVLGKIQKSKTEKAALEEELRSAKAKFESTQDDVQARALAIQGSDLDSLANLTAFVEAELRFVTSYKSRLEAMLDEWPDDQPGTPSAGLHQRSSTIKSRTKPVQKHTRQRSVSHSSSDNETAATASRLDPEAIKGRGRSLSNVSAASNQSDRSLKNRAKGVSSAVVGGMPKLGSIRLPGHRARYEDLDDNADLSPVLDTTASLAVPHSPAFRRTHTAPPATQTLRTVVATFDYTASADDEVTLKAGDHLLVSREINAEWWTGQNARTKRDGMFPSNYTKPLSPVSDDYDSEVSAPSRTTSMHKGSDEGHDRSSSPDGRSQALAELSKTLVAPNIGNRSRSGSTSSIGHPGRRPPPPPLPRSRRGTLSKVTNASPFDDAEARPPNNETAPDASLLTPTAGDDDIDAAYGSVSALRKRLFAQ</sequence>
<dbReference type="EMBL" id="BABT02000117">
    <property type="protein sequence ID" value="GAA97285.1"/>
    <property type="molecule type" value="Genomic_DNA"/>
</dbReference>
<dbReference type="CDD" id="cd00174">
    <property type="entry name" value="SH3"/>
    <property type="match status" value="1"/>
</dbReference>
<feature type="compositionally biased region" description="Basic residues" evidence="5">
    <location>
        <begin position="249"/>
        <end position="262"/>
    </location>
</feature>
<evidence type="ECO:0000256" key="1">
    <source>
        <dbReference type="ARBA" id="ARBA00022443"/>
    </source>
</evidence>
<dbReference type="InterPro" id="IPR004148">
    <property type="entry name" value="BAR_dom"/>
</dbReference>
<feature type="compositionally biased region" description="Polar residues" evidence="5">
    <location>
        <begin position="444"/>
        <end position="453"/>
    </location>
</feature>
<dbReference type="OrthoDB" id="10263741at2759"/>
<evidence type="ECO:0000256" key="4">
    <source>
        <dbReference type="SAM" id="Coils"/>
    </source>
</evidence>
<feature type="region of interest" description="Disordered" evidence="5">
    <location>
        <begin position="418"/>
        <end position="552"/>
    </location>
</feature>
<comment type="caution">
    <text evidence="8">The sequence shown here is derived from an EMBL/GenBank/DDBJ whole genome shotgun (WGS) entry which is preliminary data.</text>
</comment>
<feature type="region of interest" description="Disordered" evidence="5">
    <location>
        <begin position="228"/>
        <end position="318"/>
    </location>
</feature>
<dbReference type="AlphaFoldDB" id="G7E2U1"/>
<accession>G7E2U1</accession>